<dbReference type="EMBL" id="AMBO01000271">
    <property type="protein sequence ID" value="EKD03002.1"/>
    <property type="molecule type" value="Genomic_DNA"/>
</dbReference>
<sequence>MSYDWSAKLIKKHQQKYGDKLDVNRIPQGEVQKEDIADALADAGRVCVLVCLPPKLMGPFCGPLTPTLEQGPLTGTLKELGLNSKQVWKLE</sequence>
<dbReference type="HOGENOM" id="CLU_2428625_0_0_1"/>
<reference evidence="1 2" key="1">
    <citation type="journal article" date="2012" name="Eukaryot. Cell">
        <title>Genome sequence of the Trichosporon asahii environmental strain CBS 8904.</title>
        <authorList>
            <person name="Yang R.Y."/>
            <person name="Li H.T."/>
            <person name="Zhu H."/>
            <person name="Zhou G.P."/>
            <person name="Wang M."/>
            <person name="Wang L."/>
        </authorList>
    </citation>
    <scope>NUCLEOTIDE SEQUENCE [LARGE SCALE GENOMIC DNA]</scope>
    <source>
        <strain evidence="1 2">CBS 8904</strain>
    </source>
</reference>
<dbReference type="InParanoid" id="K1VTW5"/>
<accession>K1VTW5</accession>
<evidence type="ECO:0000313" key="2">
    <source>
        <dbReference type="Proteomes" id="UP000006757"/>
    </source>
</evidence>
<organism evidence="1 2">
    <name type="scientific">Trichosporon asahii var. asahii (strain CBS 8904)</name>
    <name type="common">Yeast</name>
    <dbReference type="NCBI Taxonomy" id="1220162"/>
    <lineage>
        <taxon>Eukaryota</taxon>
        <taxon>Fungi</taxon>
        <taxon>Dikarya</taxon>
        <taxon>Basidiomycota</taxon>
        <taxon>Agaricomycotina</taxon>
        <taxon>Tremellomycetes</taxon>
        <taxon>Trichosporonales</taxon>
        <taxon>Trichosporonaceae</taxon>
        <taxon>Trichosporon</taxon>
    </lineage>
</organism>
<comment type="caution">
    <text evidence="1">The sequence shown here is derived from an EMBL/GenBank/DDBJ whole genome shotgun (WGS) entry which is preliminary data.</text>
</comment>
<dbReference type="OrthoDB" id="432685at2759"/>
<keyword evidence="2" id="KW-1185">Reference proteome</keyword>
<protein>
    <submittedName>
        <fullName evidence="1">Uncharacterized protein</fullName>
    </submittedName>
</protein>
<dbReference type="Proteomes" id="UP000006757">
    <property type="component" value="Unassembled WGS sequence"/>
</dbReference>
<proteinExistence type="predicted"/>
<gene>
    <name evidence="1" type="ORF">A1Q2_02719</name>
</gene>
<dbReference type="AlphaFoldDB" id="K1VTW5"/>
<evidence type="ECO:0000313" key="1">
    <source>
        <dbReference type="EMBL" id="EKD03002.1"/>
    </source>
</evidence>
<name>K1VTW5_TRIAC</name>
<dbReference type="STRING" id="1220162.K1VTW5"/>